<dbReference type="RefSeq" id="WP_068772895.1">
    <property type="nucleotide sequence ID" value="NZ_CP109796.1"/>
</dbReference>
<evidence type="ECO:0000256" key="3">
    <source>
        <dbReference type="ARBA" id="ARBA00012572"/>
    </source>
</evidence>
<evidence type="ECO:0000256" key="5">
    <source>
        <dbReference type="ARBA" id="ARBA00022605"/>
    </source>
</evidence>
<dbReference type="Pfam" id="PF00697">
    <property type="entry name" value="PRAI"/>
    <property type="match status" value="1"/>
</dbReference>
<keyword evidence="5 9" id="KW-0028">Amino-acid biosynthesis</keyword>
<comment type="caution">
    <text evidence="11">The sequence shown here is derived from an EMBL/GenBank/DDBJ whole genome shotgun (WGS) entry which is preliminary data.</text>
</comment>
<dbReference type="AlphaFoldDB" id="A0A178IAT7"/>
<dbReference type="UniPathway" id="UPA00035">
    <property type="reaction ID" value="UER00042"/>
</dbReference>
<comment type="similarity">
    <text evidence="9">Belongs to the TrpF family.</text>
</comment>
<organism evidence="11 12">
    <name type="scientific">Termitidicoccus mucosus</name>
    <dbReference type="NCBI Taxonomy" id="1184151"/>
    <lineage>
        <taxon>Bacteria</taxon>
        <taxon>Pseudomonadati</taxon>
        <taxon>Verrucomicrobiota</taxon>
        <taxon>Opitutia</taxon>
        <taxon>Opitutales</taxon>
        <taxon>Opitutaceae</taxon>
        <taxon>Termitidicoccus</taxon>
    </lineage>
</organism>
<evidence type="ECO:0000256" key="9">
    <source>
        <dbReference type="HAMAP-Rule" id="MF_00135"/>
    </source>
</evidence>
<protein>
    <recommendedName>
        <fullName evidence="4 9">N-(5'-phosphoribosyl)anthranilate isomerase</fullName>
        <shortName evidence="9">PRAI</shortName>
        <ecNumber evidence="3 9">5.3.1.24</ecNumber>
    </recommendedName>
</protein>
<keyword evidence="6 9" id="KW-0822">Tryptophan biosynthesis</keyword>
<comment type="pathway">
    <text evidence="2 9">Amino-acid biosynthesis; L-tryptophan biosynthesis; L-tryptophan from chorismate: step 3/5.</text>
</comment>
<gene>
    <name evidence="9" type="primary">trpF</name>
    <name evidence="11" type="ORF">AW736_24305</name>
</gene>
<evidence type="ECO:0000259" key="10">
    <source>
        <dbReference type="Pfam" id="PF00697"/>
    </source>
</evidence>
<feature type="domain" description="N-(5'phosphoribosyl) anthranilate isomerase (PRAI)" evidence="10">
    <location>
        <begin position="8"/>
        <end position="210"/>
    </location>
</feature>
<reference evidence="11 12" key="1">
    <citation type="submission" date="2016-01" db="EMBL/GenBank/DDBJ databases">
        <title>High potential of lignocellulose degradation of a new Verrucomicrobia species.</title>
        <authorList>
            <person name="Wang Y."/>
            <person name="Shi Y."/>
            <person name="Qiu Z."/>
            <person name="Liu S."/>
            <person name="Yang H."/>
        </authorList>
    </citation>
    <scope>NUCLEOTIDE SEQUENCE [LARGE SCALE GENOMIC DNA]</scope>
    <source>
        <strain evidence="11 12">TSB47</strain>
    </source>
</reference>
<name>A0A178IAT7_9BACT</name>
<dbReference type="InterPro" id="IPR001240">
    <property type="entry name" value="PRAI_dom"/>
</dbReference>
<dbReference type="Gene3D" id="3.20.20.70">
    <property type="entry name" value="Aldolase class I"/>
    <property type="match status" value="1"/>
</dbReference>
<comment type="catalytic activity">
    <reaction evidence="1 9">
        <text>N-(5-phospho-beta-D-ribosyl)anthranilate = 1-(2-carboxyphenylamino)-1-deoxy-D-ribulose 5-phosphate</text>
        <dbReference type="Rhea" id="RHEA:21540"/>
        <dbReference type="ChEBI" id="CHEBI:18277"/>
        <dbReference type="ChEBI" id="CHEBI:58613"/>
        <dbReference type="EC" id="5.3.1.24"/>
    </reaction>
</comment>
<evidence type="ECO:0000313" key="11">
    <source>
        <dbReference type="EMBL" id="OAM87153.1"/>
    </source>
</evidence>
<dbReference type="GO" id="GO:0004640">
    <property type="term" value="F:phosphoribosylanthranilate isomerase activity"/>
    <property type="evidence" value="ECO:0007669"/>
    <property type="project" value="UniProtKB-UniRule"/>
</dbReference>
<keyword evidence="8 9" id="KW-0413">Isomerase</keyword>
<evidence type="ECO:0000256" key="7">
    <source>
        <dbReference type="ARBA" id="ARBA00023141"/>
    </source>
</evidence>
<sequence length="214" mass="22518">MIGNIQLKVCGLTSAADARAAARAGADYLGFILWPKSPRFLALEAWKKLAPDLPAGPKRVAVMVEPGVAELSSAVAAGFDFVQIHFSHTVPLAVAAEWSEFTGRSRLWLAPKLPPEMDVAAAWLPLADTFLLDTFHAGGFGGSGRTGDWAKFARHRAAHSEKTWILAGGLTPENVAAALAASGARFVDVNSGVESSPGVKNAEKLSRFAKNVGA</sequence>
<dbReference type="PANTHER" id="PTHR42894:SF1">
    <property type="entry name" value="N-(5'-PHOSPHORIBOSYL)ANTHRANILATE ISOMERASE"/>
    <property type="match status" value="1"/>
</dbReference>
<keyword evidence="7 9" id="KW-0057">Aromatic amino acid biosynthesis</keyword>
<evidence type="ECO:0000313" key="12">
    <source>
        <dbReference type="Proteomes" id="UP000078486"/>
    </source>
</evidence>
<dbReference type="GO" id="GO:0000162">
    <property type="term" value="P:L-tryptophan biosynthetic process"/>
    <property type="evidence" value="ECO:0007669"/>
    <property type="project" value="UniProtKB-UniRule"/>
</dbReference>
<dbReference type="PANTHER" id="PTHR42894">
    <property type="entry name" value="N-(5'-PHOSPHORIBOSYL)ANTHRANILATE ISOMERASE"/>
    <property type="match status" value="1"/>
</dbReference>
<dbReference type="SUPFAM" id="SSF51366">
    <property type="entry name" value="Ribulose-phoshate binding barrel"/>
    <property type="match status" value="1"/>
</dbReference>
<dbReference type="OrthoDB" id="9786954at2"/>
<dbReference type="STRING" id="1184151.AW736_24305"/>
<dbReference type="EMBL" id="LRRQ01000183">
    <property type="protein sequence ID" value="OAM87153.1"/>
    <property type="molecule type" value="Genomic_DNA"/>
</dbReference>
<evidence type="ECO:0000256" key="8">
    <source>
        <dbReference type="ARBA" id="ARBA00023235"/>
    </source>
</evidence>
<dbReference type="InterPro" id="IPR011060">
    <property type="entry name" value="RibuloseP-bd_barrel"/>
</dbReference>
<dbReference type="InterPro" id="IPR044643">
    <property type="entry name" value="TrpF_fam"/>
</dbReference>
<evidence type="ECO:0000256" key="4">
    <source>
        <dbReference type="ARBA" id="ARBA00022272"/>
    </source>
</evidence>
<evidence type="ECO:0000256" key="2">
    <source>
        <dbReference type="ARBA" id="ARBA00004664"/>
    </source>
</evidence>
<dbReference type="InterPro" id="IPR013785">
    <property type="entry name" value="Aldolase_TIM"/>
</dbReference>
<dbReference type="Proteomes" id="UP000078486">
    <property type="component" value="Unassembled WGS sequence"/>
</dbReference>
<keyword evidence="12" id="KW-1185">Reference proteome</keyword>
<dbReference type="EC" id="5.3.1.24" evidence="3 9"/>
<evidence type="ECO:0000256" key="6">
    <source>
        <dbReference type="ARBA" id="ARBA00022822"/>
    </source>
</evidence>
<dbReference type="CDD" id="cd00405">
    <property type="entry name" value="PRAI"/>
    <property type="match status" value="1"/>
</dbReference>
<evidence type="ECO:0000256" key="1">
    <source>
        <dbReference type="ARBA" id="ARBA00001164"/>
    </source>
</evidence>
<accession>A0A178IAT7</accession>
<proteinExistence type="inferred from homology"/>
<dbReference type="HAMAP" id="MF_00135">
    <property type="entry name" value="PRAI"/>
    <property type="match status" value="1"/>
</dbReference>